<evidence type="ECO:0008006" key="3">
    <source>
        <dbReference type="Google" id="ProtNLM"/>
    </source>
</evidence>
<keyword evidence="2" id="KW-1185">Reference proteome</keyword>
<organism evidence="1 2">
    <name type="scientific">Streptomyces bohaiensis</name>
    <dbReference type="NCBI Taxonomy" id="1431344"/>
    <lineage>
        <taxon>Bacteria</taxon>
        <taxon>Bacillati</taxon>
        <taxon>Actinomycetota</taxon>
        <taxon>Actinomycetes</taxon>
        <taxon>Kitasatosporales</taxon>
        <taxon>Streptomycetaceae</taxon>
        <taxon>Streptomyces</taxon>
    </lineage>
</organism>
<gene>
    <name evidence="1" type="ORF">HCN52_15480</name>
</gene>
<name>A0ABX1CGH3_9ACTN</name>
<dbReference type="Proteomes" id="UP000727056">
    <property type="component" value="Unassembled WGS sequence"/>
</dbReference>
<dbReference type="EMBL" id="JAAVJC010000138">
    <property type="protein sequence ID" value="NJQ16299.1"/>
    <property type="molecule type" value="Genomic_DNA"/>
</dbReference>
<protein>
    <recommendedName>
        <fullName evidence="3">DUF397 domain-containing protein</fullName>
    </recommendedName>
</protein>
<reference evidence="1 2" key="1">
    <citation type="submission" date="2020-03" db="EMBL/GenBank/DDBJ databases">
        <title>Draft genome of Streptomyces sp. ventii, isolated from the Axial Seamount in the Pacific Ocean, and resequencing of the two type strains Streptomyces lonarensis strain NCL 716 and Streptomyces bohaiensis strain 11A07.</title>
        <authorList>
            <person name="Loughran R.M."/>
            <person name="Pfannmuller K.M."/>
            <person name="Wasson B.J."/>
            <person name="Deadmond M.C."/>
            <person name="Paddock B.E."/>
            <person name="Koyack M.J."/>
            <person name="Gallegos D.A."/>
            <person name="Mitchell E.A."/>
            <person name="Ushijima B."/>
            <person name="Saw J.H."/>
            <person name="Mcphail K.L."/>
            <person name="Videau P."/>
        </authorList>
    </citation>
    <scope>NUCLEOTIDE SEQUENCE [LARGE SCALE GENOMIC DNA]</scope>
    <source>
        <strain evidence="1 2">11A07</strain>
    </source>
</reference>
<comment type="caution">
    <text evidence="1">The sequence shown here is derived from an EMBL/GenBank/DDBJ whole genome shotgun (WGS) entry which is preliminary data.</text>
</comment>
<accession>A0ABX1CGH3</accession>
<proteinExistence type="predicted"/>
<evidence type="ECO:0000313" key="1">
    <source>
        <dbReference type="EMBL" id="NJQ16299.1"/>
    </source>
</evidence>
<sequence length="100" mass="11382">MRCHWDEEDTWFNFEVDAEGCVTRQAELEGPELIPVAAASLAEWQRARDAGRLGDYDSSFGITAELPVSEWEGHEPEQLTFEEFEDVWGPARQRIASRPG</sequence>
<evidence type="ECO:0000313" key="2">
    <source>
        <dbReference type="Proteomes" id="UP000727056"/>
    </source>
</evidence>